<sequence length="265" mass="30245">MSHLFKAHNIDGYQDIIPENNSLLTYLALGKISLNKDEQYSCHTDGYEMGLVILSGQATIEIEKERWSDLGERQTVFDGKATTVYIPCRSNYTITAQTDHLEVAVCKAKAETKFTPFVVRPSDVVVNARGKELWQREVHGIITDNGDSRVHRLVLGETYNQAGHLSSYPPHKHDGEFAPEEPNLEEVYYYQLDPQHGFGVQLHYTKDQSIDQSYIVRNGDSFAIDKGYHPVSAAAGYRLYYLWFMAGPETRILQPFDDRDHAWLK</sequence>
<name>A0A2W1N6X0_PAEXE</name>
<dbReference type="InterPro" id="IPR011051">
    <property type="entry name" value="RmlC_Cupin_sf"/>
</dbReference>
<dbReference type="RefSeq" id="WP_089200801.1">
    <property type="nucleotide sequence ID" value="NZ_NHRJ02000009.1"/>
</dbReference>
<dbReference type="PIRSF" id="PIRSF036628">
    <property type="entry name" value="IolB"/>
    <property type="match status" value="1"/>
</dbReference>
<dbReference type="GO" id="GO:0102482">
    <property type="term" value="F:5-deoxy-D-glucuronate isomerase activity"/>
    <property type="evidence" value="ECO:0007669"/>
    <property type="project" value="UniProtKB-EC"/>
</dbReference>
<dbReference type="InterPro" id="IPR021120">
    <property type="entry name" value="KduI/IolB_isomerase"/>
</dbReference>
<evidence type="ECO:0000256" key="2">
    <source>
        <dbReference type="NCBIfam" id="TIGR04378"/>
    </source>
</evidence>
<protein>
    <recommendedName>
        <fullName evidence="2">5-deoxy-glucuronate isomerase</fullName>
        <ecNumber evidence="2">5.3.1.30</ecNumber>
    </recommendedName>
</protein>
<evidence type="ECO:0000256" key="1">
    <source>
        <dbReference type="ARBA" id="ARBA00023235"/>
    </source>
</evidence>
<dbReference type="GO" id="GO:0008880">
    <property type="term" value="F:glucuronate isomerase activity"/>
    <property type="evidence" value="ECO:0007669"/>
    <property type="project" value="InterPro"/>
</dbReference>
<dbReference type="AlphaFoldDB" id="A0A2W1N6X0"/>
<dbReference type="EC" id="5.3.1.30" evidence="2"/>
<keyword evidence="1 3" id="KW-0413">Isomerase</keyword>
<gene>
    <name evidence="3" type="primary">iolB</name>
    <name evidence="3" type="ORF">CBW46_014965</name>
</gene>
<dbReference type="InterPro" id="IPR014710">
    <property type="entry name" value="RmlC-like_jellyroll"/>
</dbReference>
<dbReference type="Pfam" id="PF04962">
    <property type="entry name" value="KduI"/>
    <property type="match status" value="1"/>
</dbReference>
<proteinExistence type="predicted"/>
<dbReference type="SUPFAM" id="SSF51182">
    <property type="entry name" value="RmlC-like cupins"/>
    <property type="match status" value="1"/>
</dbReference>
<reference evidence="3" key="1">
    <citation type="submission" date="2018-06" db="EMBL/GenBank/DDBJ databases">
        <title>Paenibacillus xerothermodurans sp. nov. an extremely dry heat resistant spore forming bacterium isolated from the soil of Cape Canaveral, Florida.</title>
        <authorList>
            <person name="Seuylemezian A."/>
            <person name="Kaur N."/>
            <person name="Patil P."/>
            <person name="Patil P."/>
            <person name="Mayilraj S."/>
            <person name="Vaishampayan P."/>
        </authorList>
    </citation>
    <scope>NUCLEOTIDE SEQUENCE [LARGE SCALE GENOMIC DNA]</scope>
    <source>
        <strain evidence="3">ATCC 27380</strain>
    </source>
</reference>
<organism evidence="3 4">
    <name type="scientific">Paenibacillus xerothermodurans</name>
    <dbReference type="NCBI Taxonomy" id="1977292"/>
    <lineage>
        <taxon>Bacteria</taxon>
        <taxon>Bacillati</taxon>
        <taxon>Bacillota</taxon>
        <taxon>Bacilli</taxon>
        <taxon>Bacillales</taxon>
        <taxon>Paenibacillaceae</taxon>
        <taxon>Paenibacillus</taxon>
    </lineage>
</organism>
<dbReference type="PANTHER" id="PTHR39193:SF1">
    <property type="entry name" value="5-DEOXY-GLUCURONATE ISOMERASE"/>
    <property type="match status" value="1"/>
</dbReference>
<dbReference type="PANTHER" id="PTHR39193">
    <property type="entry name" value="5-DEOXY-GLUCURONATE ISOMERASE"/>
    <property type="match status" value="1"/>
</dbReference>
<accession>A0A2W1N6X0</accession>
<dbReference type="OrthoDB" id="9799936at2"/>
<evidence type="ECO:0000313" key="3">
    <source>
        <dbReference type="EMBL" id="PZE20187.1"/>
    </source>
</evidence>
<evidence type="ECO:0000313" key="4">
    <source>
        <dbReference type="Proteomes" id="UP000214746"/>
    </source>
</evidence>
<dbReference type="EMBL" id="NHRJ02000009">
    <property type="protein sequence ID" value="PZE20187.1"/>
    <property type="molecule type" value="Genomic_DNA"/>
</dbReference>
<dbReference type="Gene3D" id="2.60.120.10">
    <property type="entry name" value="Jelly Rolls"/>
    <property type="match status" value="2"/>
</dbReference>
<keyword evidence="4" id="KW-1185">Reference proteome</keyword>
<dbReference type="GO" id="GO:0019310">
    <property type="term" value="P:inositol catabolic process"/>
    <property type="evidence" value="ECO:0007669"/>
    <property type="project" value="UniProtKB-UniRule"/>
</dbReference>
<comment type="caution">
    <text evidence="3">The sequence shown here is derived from an EMBL/GenBank/DDBJ whole genome shotgun (WGS) entry which is preliminary data.</text>
</comment>
<dbReference type="Proteomes" id="UP000214746">
    <property type="component" value="Unassembled WGS sequence"/>
</dbReference>
<dbReference type="InterPro" id="IPR024203">
    <property type="entry name" value="Deoxy-glucuronate_isom_IolB"/>
</dbReference>
<dbReference type="NCBIfam" id="TIGR04378">
    <property type="entry name" value="myo_inos_iolB"/>
    <property type="match status" value="1"/>
</dbReference>